<dbReference type="STRING" id="167542.P9515_15011"/>
<evidence type="ECO:0000256" key="6">
    <source>
        <dbReference type="ARBA" id="ARBA00022723"/>
    </source>
</evidence>
<dbReference type="InterPro" id="IPR011054">
    <property type="entry name" value="Rudment_hybrid_motif"/>
</dbReference>
<dbReference type="Pfam" id="PF01071">
    <property type="entry name" value="GARS_A"/>
    <property type="match status" value="1"/>
</dbReference>
<dbReference type="SMART" id="SM01209">
    <property type="entry name" value="GARS_A"/>
    <property type="match status" value="1"/>
</dbReference>
<dbReference type="InterPro" id="IPR020559">
    <property type="entry name" value="PRibGlycinamide_synth_CS"/>
</dbReference>
<dbReference type="GO" id="GO:0046872">
    <property type="term" value="F:metal ion binding"/>
    <property type="evidence" value="ECO:0007669"/>
    <property type="project" value="UniProtKB-KW"/>
</dbReference>
<dbReference type="InterPro" id="IPR020562">
    <property type="entry name" value="PRibGlycinamide_synth_N"/>
</dbReference>
<dbReference type="AlphaFoldDB" id="A2BY47"/>
<dbReference type="Pfam" id="PF02843">
    <property type="entry name" value="GARS_C"/>
    <property type="match status" value="1"/>
</dbReference>
<keyword evidence="5 14" id="KW-0436">Ligase</keyword>
<comment type="similarity">
    <text evidence="11 14">Belongs to the GARS family.</text>
</comment>
<comment type="pathway">
    <text evidence="3 14">Purine metabolism; IMP biosynthesis via de novo pathway; N(1)-(5-phospho-D-ribosyl)glycinamide from 5-phospho-alpha-D-ribose 1-diphosphate: step 2/2.</text>
</comment>
<dbReference type="Pfam" id="PF02844">
    <property type="entry name" value="GARS_N"/>
    <property type="match status" value="1"/>
</dbReference>
<gene>
    <name evidence="14 17" type="primary">purD</name>
    <name evidence="17" type="ordered locus">P9515_15011</name>
</gene>
<keyword evidence="8 14" id="KW-0658">Purine biosynthesis</keyword>
<dbReference type="HOGENOM" id="CLU_027420_3_1_3"/>
<dbReference type="PANTHER" id="PTHR43472">
    <property type="entry name" value="PHOSPHORIBOSYLAMINE--GLYCINE LIGASE"/>
    <property type="match status" value="1"/>
</dbReference>
<evidence type="ECO:0000256" key="5">
    <source>
        <dbReference type="ARBA" id="ARBA00022598"/>
    </source>
</evidence>
<evidence type="ECO:0000256" key="4">
    <source>
        <dbReference type="ARBA" id="ARBA00013255"/>
    </source>
</evidence>
<dbReference type="SMART" id="SM01210">
    <property type="entry name" value="GARS_C"/>
    <property type="match status" value="1"/>
</dbReference>
<dbReference type="PROSITE" id="PS50975">
    <property type="entry name" value="ATP_GRASP"/>
    <property type="match status" value="1"/>
</dbReference>
<dbReference type="InterPro" id="IPR037123">
    <property type="entry name" value="PRibGlycinamide_synth_C_sf"/>
</dbReference>
<evidence type="ECO:0000256" key="7">
    <source>
        <dbReference type="ARBA" id="ARBA00022741"/>
    </source>
</evidence>
<dbReference type="Gene3D" id="3.40.50.20">
    <property type="match status" value="1"/>
</dbReference>
<evidence type="ECO:0000256" key="11">
    <source>
        <dbReference type="ARBA" id="ARBA00038345"/>
    </source>
</evidence>
<evidence type="ECO:0000259" key="16">
    <source>
        <dbReference type="PROSITE" id="PS50975"/>
    </source>
</evidence>
<dbReference type="Gene3D" id="3.30.1490.20">
    <property type="entry name" value="ATP-grasp fold, A domain"/>
    <property type="match status" value="1"/>
</dbReference>
<dbReference type="InterPro" id="IPR020561">
    <property type="entry name" value="PRibGlycinamid_synth_ATP-grasp"/>
</dbReference>
<dbReference type="KEGG" id="pmc:P9515_15011"/>
<evidence type="ECO:0000256" key="12">
    <source>
        <dbReference type="ARBA" id="ARBA00042242"/>
    </source>
</evidence>
<dbReference type="NCBIfam" id="TIGR00877">
    <property type="entry name" value="purD"/>
    <property type="match status" value="1"/>
</dbReference>
<keyword evidence="7 15" id="KW-0547">Nucleotide-binding</keyword>
<dbReference type="eggNOG" id="COG0151">
    <property type="taxonomic scope" value="Bacteria"/>
</dbReference>
<dbReference type="GO" id="GO:0004637">
    <property type="term" value="F:phosphoribosylamine-glycine ligase activity"/>
    <property type="evidence" value="ECO:0007669"/>
    <property type="project" value="UniProtKB-UniRule"/>
</dbReference>
<dbReference type="InterPro" id="IPR011761">
    <property type="entry name" value="ATP-grasp"/>
</dbReference>
<evidence type="ECO:0000256" key="15">
    <source>
        <dbReference type="PROSITE-ProRule" id="PRU00409"/>
    </source>
</evidence>
<evidence type="ECO:0000256" key="14">
    <source>
        <dbReference type="HAMAP-Rule" id="MF_00138"/>
    </source>
</evidence>
<dbReference type="Gene3D" id="3.30.470.20">
    <property type="entry name" value="ATP-grasp fold, B domain"/>
    <property type="match status" value="1"/>
</dbReference>
<dbReference type="GO" id="GO:0006189">
    <property type="term" value="P:'de novo' IMP biosynthetic process"/>
    <property type="evidence" value="ECO:0007669"/>
    <property type="project" value="UniProtKB-UniRule"/>
</dbReference>
<dbReference type="OrthoDB" id="9807240at2"/>
<dbReference type="PROSITE" id="PS00184">
    <property type="entry name" value="GARS"/>
    <property type="match status" value="1"/>
</dbReference>
<feature type="domain" description="ATP-grasp" evidence="16">
    <location>
        <begin position="123"/>
        <end position="328"/>
    </location>
</feature>
<dbReference type="SUPFAM" id="SSF56059">
    <property type="entry name" value="Glutathione synthetase ATP-binding domain-like"/>
    <property type="match status" value="1"/>
</dbReference>
<dbReference type="Gene3D" id="3.90.600.10">
    <property type="entry name" value="Phosphoribosylglycinamide synthetase, C-terminal domain"/>
    <property type="match status" value="1"/>
</dbReference>
<evidence type="ECO:0000256" key="10">
    <source>
        <dbReference type="ARBA" id="ARBA00023211"/>
    </source>
</evidence>
<dbReference type="SUPFAM" id="SSF51246">
    <property type="entry name" value="Rudiment single hybrid motif"/>
    <property type="match status" value="1"/>
</dbReference>
<evidence type="ECO:0000256" key="2">
    <source>
        <dbReference type="ARBA" id="ARBA00001946"/>
    </source>
</evidence>
<dbReference type="RefSeq" id="WP_011820804.1">
    <property type="nucleotide sequence ID" value="NC_008817.1"/>
</dbReference>
<proteinExistence type="inferred from homology"/>
<accession>A2BY47</accession>
<keyword evidence="10" id="KW-0464">Manganese</keyword>
<dbReference type="GO" id="GO:0009113">
    <property type="term" value="P:purine nucleobase biosynthetic process"/>
    <property type="evidence" value="ECO:0007669"/>
    <property type="project" value="InterPro"/>
</dbReference>
<dbReference type="GO" id="GO:0005524">
    <property type="term" value="F:ATP binding"/>
    <property type="evidence" value="ECO:0007669"/>
    <property type="project" value="UniProtKB-UniRule"/>
</dbReference>
<comment type="catalytic activity">
    <reaction evidence="14">
        <text>5-phospho-beta-D-ribosylamine + glycine + ATP = N(1)-(5-phospho-beta-D-ribosyl)glycinamide + ADP + phosphate + H(+)</text>
        <dbReference type="Rhea" id="RHEA:17453"/>
        <dbReference type="ChEBI" id="CHEBI:15378"/>
        <dbReference type="ChEBI" id="CHEBI:30616"/>
        <dbReference type="ChEBI" id="CHEBI:43474"/>
        <dbReference type="ChEBI" id="CHEBI:57305"/>
        <dbReference type="ChEBI" id="CHEBI:58681"/>
        <dbReference type="ChEBI" id="CHEBI:143788"/>
        <dbReference type="ChEBI" id="CHEBI:456216"/>
        <dbReference type="EC" id="6.3.4.13"/>
    </reaction>
</comment>
<reference evidence="17 18" key="1">
    <citation type="journal article" date="2007" name="PLoS Genet.">
        <title>Patterns and implications of gene gain and loss in the evolution of Prochlorococcus.</title>
        <authorList>
            <person name="Kettler G.C."/>
            <person name="Martiny A.C."/>
            <person name="Huang K."/>
            <person name="Zucker J."/>
            <person name="Coleman M.L."/>
            <person name="Rodrigue S."/>
            <person name="Chen F."/>
            <person name="Lapidus A."/>
            <person name="Ferriera S."/>
            <person name="Johnson J."/>
            <person name="Steglich C."/>
            <person name="Church G.M."/>
            <person name="Richardson P."/>
            <person name="Chisholm S.W."/>
        </authorList>
    </citation>
    <scope>NUCLEOTIDE SEQUENCE [LARGE SCALE GENOMIC DNA]</scope>
    <source>
        <strain evidence="17 18">MIT 9515</strain>
    </source>
</reference>
<evidence type="ECO:0000256" key="13">
    <source>
        <dbReference type="ARBA" id="ARBA00042864"/>
    </source>
</evidence>
<dbReference type="GeneID" id="60201644"/>
<sequence>MSINSNNSKNSNKLENILIIGNGGRENALAWAIQKNELIKRIYLLPGNAGSKNINKSERINLDLNNIEALIKKLKSLNIDLVVIGPETYLADGLGGILRKNNFDVFGPGSDGAKLESSKSWAKEFMREAKIPTANFWKIKSLEEAKEIIFKSPNPLVVKADGLASGKGVYIPETKESSLQATEEIFKGKFGNAGKTIVLEEKIEGPEVSVFALCDGKKYVLLPTAQDHKRLNENDKGPNTGGMGAYSPTPLITKTNLEKITNEIIEPTINTLLKKNIDYRGVLYFGLMITKSGPKVIEYNCRFGDPECQTIMPLLDENFVILLQKCSKGNLIGNETIKMPDKFSGCVIATSKGYPLKYEIGFPIDFGNIDKEDCQIFDSGTSLNSNGEVITNGGRVLSIVCQGKDFDKVFEKAYKNLKEISFEGIFYRKDIGHQVRTKTLDDEIN</sequence>
<dbReference type="HAMAP" id="MF_00138">
    <property type="entry name" value="GARS"/>
    <property type="match status" value="1"/>
</dbReference>
<dbReference type="InterPro" id="IPR020560">
    <property type="entry name" value="PRibGlycinamide_synth_C-dom"/>
</dbReference>
<keyword evidence="6" id="KW-0479">Metal-binding</keyword>
<comment type="cofactor">
    <cofactor evidence="2">
        <name>Mg(2+)</name>
        <dbReference type="ChEBI" id="CHEBI:18420"/>
    </cofactor>
</comment>
<dbReference type="PANTHER" id="PTHR43472:SF1">
    <property type="entry name" value="PHOSPHORIBOSYLAMINE--GLYCINE LIGASE, CHLOROPLASTIC"/>
    <property type="match status" value="1"/>
</dbReference>
<dbReference type="EC" id="6.3.4.13" evidence="4 14"/>
<dbReference type="FunFam" id="3.30.470.20:FF:000018">
    <property type="entry name" value="Trifunctional purine biosynthetic protein adenosine-3"/>
    <property type="match status" value="1"/>
</dbReference>
<dbReference type="Proteomes" id="UP000001589">
    <property type="component" value="Chromosome"/>
</dbReference>
<dbReference type="SUPFAM" id="SSF52440">
    <property type="entry name" value="PreATP-grasp domain"/>
    <property type="match status" value="1"/>
</dbReference>
<evidence type="ECO:0000256" key="1">
    <source>
        <dbReference type="ARBA" id="ARBA00001936"/>
    </source>
</evidence>
<comment type="cofactor">
    <cofactor evidence="1">
        <name>Mn(2+)</name>
        <dbReference type="ChEBI" id="CHEBI:29035"/>
    </cofactor>
</comment>
<evidence type="ECO:0000256" key="9">
    <source>
        <dbReference type="ARBA" id="ARBA00022840"/>
    </source>
</evidence>
<evidence type="ECO:0000313" key="18">
    <source>
        <dbReference type="Proteomes" id="UP000001589"/>
    </source>
</evidence>
<dbReference type="EMBL" id="CP000552">
    <property type="protein sequence ID" value="ABM72708.1"/>
    <property type="molecule type" value="Genomic_DNA"/>
</dbReference>
<protein>
    <recommendedName>
        <fullName evidence="4 14">Phosphoribosylamine--glycine ligase</fullName>
        <ecNumber evidence="4 14">6.3.4.13</ecNumber>
    </recommendedName>
    <alternativeName>
        <fullName evidence="14">GARS</fullName>
    </alternativeName>
    <alternativeName>
        <fullName evidence="12 14">Glycinamide ribonucleotide synthetase</fullName>
    </alternativeName>
    <alternativeName>
        <fullName evidence="13 14">Phosphoribosylglycinamide synthetase</fullName>
    </alternativeName>
</protein>
<dbReference type="InterPro" id="IPR000115">
    <property type="entry name" value="PRibGlycinamide_synth"/>
</dbReference>
<dbReference type="InterPro" id="IPR016185">
    <property type="entry name" value="PreATP-grasp_dom_sf"/>
</dbReference>
<dbReference type="UniPathway" id="UPA00074">
    <property type="reaction ID" value="UER00125"/>
</dbReference>
<dbReference type="InterPro" id="IPR013815">
    <property type="entry name" value="ATP_grasp_subdomain_1"/>
</dbReference>
<evidence type="ECO:0000313" key="17">
    <source>
        <dbReference type="EMBL" id="ABM72708.1"/>
    </source>
</evidence>
<evidence type="ECO:0000256" key="8">
    <source>
        <dbReference type="ARBA" id="ARBA00022755"/>
    </source>
</evidence>
<evidence type="ECO:0000256" key="3">
    <source>
        <dbReference type="ARBA" id="ARBA00005174"/>
    </source>
</evidence>
<organism evidence="17 18">
    <name type="scientific">Prochlorococcus marinus (strain MIT 9515)</name>
    <dbReference type="NCBI Taxonomy" id="167542"/>
    <lineage>
        <taxon>Bacteria</taxon>
        <taxon>Bacillati</taxon>
        <taxon>Cyanobacteriota</taxon>
        <taxon>Cyanophyceae</taxon>
        <taxon>Synechococcales</taxon>
        <taxon>Prochlorococcaceae</taxon>
        <taxon>Prochlorococcus</taxon>
    </lineage>
</organism>
<name>A2BY47_PROM5</name>
<keyword evidence="9 15" id="KW-0067">ATP-binding</keyword>